<dbReference type="GO" id="GO:0005634">
    <property type="term" value="C:nucleus"/>
    <property type="evidence" value="ECO:0007669"/>
    <property type="project" value="TreeGrafter"/>
</dbReference>
<dbReference type="eggNOG" id="ENOG502SFBW">
    <property type="taxonomic scope" value="Eukaryota"/>
</dbReference>
<feature type="compositionally biased region" description="Low complexity" evidence="5">
    <location>
        <begin position="129"/>
        <end position="140"/>
    </location>
</feature>
<dbReference type="EMBL" id="JH767596">
    <property type="protein sequence ID" value="EON68414.1"/>
    <property type="molecule type" value="Genomic_DNA"/>
</dbReference>
<dbReference type="RefSeq" id="XP_007783731.1">
    <property type="nucleotide sequence ID" value="XM_007785541.1"/>
</dbReference>
<dbReference type="GO" id="GO:0016926">
    <property type="term" value="P:protein desumoylation"/>
    <property type="evidence" value="ECO:0007669"/>
    <property type="project" value="TreeGrafter"/>
</dbReference>
<sequence>MARSQDDAQPSDSELEPHTSADPLDGTTISIKKTQCGPKLQQLRDSAWQLDEATFINYFGEESLVSYPFLELLVKLSNNAPLSEALRLLEDNRELRLSSKEPRADVSSKKSWQPHDVSQALEILESRRQVSSPQSSSATSNKRKRDQAEEDYTAYPEAPLEARPARTLSPEREITKAGSTQDGDLDISDMGFNSTMLESTTMSLDDATRETITIIASPAPEMPTPPPTHRRSSLSSIGDSLSHSALATLNTDIRSSMPTTDKAGALSSLTEKAWLSATCVDLLLNIFKTEGFKILDHAFVCIENPQHFDNKQLRVKDDESVVIQSLLVSDHWTVAFIDLKTGIVHHLDSLRMEASSMIPAVRQAALERLTKLLSRDKHLRHLKWTFVAKECPKQDNTYDCGVYMLVSILHHMAGLPQPQSINAGVWRRAFRATLGDNAVNENTAASSHHHLNAKIFDAIPVGKTDARYVLGADYCSRTHAAIDEQFTQLQQAFQHARETFQHTRATHSLISRFVENAEQALRKLGRSKSMNNQTLEFHRDMRLRVEEWKKKLESYADSDSDSHPLTNKLEDETRPYFKQSEAIGRITSTLTTLEQDEQKTRYRRDSLLAARTPMEAERDVRASETTRLEEEVKSASAELKAFYKAQILACQTRLQSLQKVPL</sequence>
<dbReference type="OrthoDB" id="3946778at2759"/>
<dbReference type="HOGENOM" id="CLU_371717_0_0_1"/>
<dbReference type="PANTHER" id="PTHR12606:SF1">
    <property type="entry name" value="UBIQUITIN-LIKE-SPECIFIC PROTEASE 1A"/>
    <property type="match status" value="1"/>
</dbReference>
<gene>
    <name evidence="7" type="ORF">W97_07738</name>
</gene>
<proteinExistence type="inferred from homology"/>
<evidence type="ECO:0000256" key="3">
    <source>
        <dbReference type="ARBA" id="ARBA00022801"/>
    </source>
</evidence>
<evidence type="ECO:0000259" key="6">
    <source>
        <dbReference type="PROSITE" id="PS50600"/>
    </source>
</evidence>
<feature type="region of interest" description="Disordered" evidence="5">
    <location>
        <begin position="1"/>
        <end position="30"/>
    </location>
</feature>
<evidence type="ECO:0000313" key="7">
    <source>
        <dbReference type="EMBL" id="EON68414.1"/>
    </source>
</evidence>
<feature type="region of interest" description="Disordered" evidence="5">
    <location>
        <begin position="217"/>
        <end position="237"/>
    </location>
</feature>
<evidence type="ECO:0000256" key="5">
    <source>
        <dbReference type="SAM" id="MobiDB-lite"/>
    </source>
</evidence>
<dbReference type="GeneID" id="19905049"/>
<dbReference type="GO" id="GO:0016929">
    <property type="term" value="F:deSUMOylase activity"/>
    <property type="evidence" value="ECO:0007669"/>
    <property type="project" value="TreeGrafter"/>
</dbReference>
<comment type="similarity">
    <text evidence="1">Belongs to the peptidase C48 family.</text>
</comment>
<dbReference type="SUPFAM" id="SSF54001">
    <property type="entry name" value="Cysteine proteinases"/>
    <property type="match status" value="1"/>
</dbReference>
<evidence type="ECO:0000256" key="2">
    <source>
        <dbReference type="ARBA" id="ARBA00022670"/>
    </source>
</evidence>
<evidence type="ECO:0000256" key="1">
    <source>
        <dbReference type="ARBA" id="ARBA00005234"/>
    </source>
</evidence>
<feature type="region of interest" description="Disordered" evidence="5">
    <location>
        <begin position="123"/>
        <end position="187"/>
    </location>
</feature>
<dbReference type="InterPro" id="IPR038765">
    <property type="entry name" value="Papain-like_cys_pep_sf"/>
</dbReference>
<accession>R7Z305</accession>
<dbReference type="PROSITE" id="PS50600">
    <property type="entry name" value="ULP_PROTEASE"/>
    <property type="match status" value="1"/>
</dbReference>
<evidence type="ECO:0000256" key="4">
    <source>
        <dbReference type="ARBA" id="ARBA00022807"/>
    </source>
</evidence>
<protein>
    <recommendedName>
        <fullName evidence="6">Ubiquitin-like protease family profile domain-containing protein</fullName>
    </recommendedName>
</protein>
<keyword evidence="8" id="KW-1185">Reference proteome</keyword>
<dbReference type="Pfam" id="PF02902">
    <property type="entry name" value="Peptidase_C48"/>
    <property type="match status" value="1"/>
</dbReference>
<organism evidence="7 8">
    <name type="scientific">Coniosporium apollinis (strain CBS 100218)</name>
    <name type="common">Rock-inhabiting black yeast</name>
    <dbReference type="NCBI Taxonomy" id="1168221"/>
    <lineage>
        <taxon>Eukaryota</taxon>
        <taxon>Fungi</taxon>
        <taxon>Dikarya</taxon>
        <taxon>Ascomycota</taxon>
        <taxon>Pezizomycotina</taxon>
        <taxon>Dothideomycetes</taxon>
        <taxon>Dothideomycetes incertae sedis</taxon>
        <taxon>Coniosporium</taxon>
    </lineage>
</organism>
<reference evidence="8" key="1">
    <citation type="submission" date="2012-06" db="EMBL/GenBank/DDBJ databases">
        <title>The genome sequence of Coniosporium apollinis CBS 100218.</title>
        <authorList>
            <consortium name="The Broad Institute Genome Sequencing Platform"/>
            <person name="Cuomo C."/>
            <person name="Gorbushina A."/>
            <person name="Noack S."/>
            <person name="Walker B."/>
            <person name="Young S.K."/>
            <person name="Zeng Q."/>
            <person name="Gargeya S."/>
            <person name="Fitzgerald M."/>
            <person name="Haas B."/>
            <person name="Abouelleil A."/>
            <person name="Alvarado L."/>
            <person name="Arachchi H.M."/>
            <person name="Berlin A.M."/>
            <person name="Chapman S.B."/>
            <person name="Goldberg J."/>
            <person name="Griggs A."/>
            <person name="Gujja S."/>
            <person name="Hansen M."/>
            <person name="Howarth C."/>
            <person name="Imamovic A."/>
            <person name="Larimer J."/>
            <person name="McCowan C."/>
            <person name="Montmayeur A."/>
            <person name="Murphy C."/>
            <person name="Neiman D."/>
            <person name="Pearson M."/>
            <person name="Priest M."/>
            <person name="Roberts A."/>
            <person name="Saif S."/>
            <person name="Shea T."/>
            <person name="Sisk P."/>
            <person name="Sykes S."/>
            <person name="Wortman J."/>
            <person name="Nusbaum C."/>
            <person name="Birren B."/>
        </authorList>
    </citation>
    <scope>NUCLEOTIDE SEQUENCE [LARGE SCALE GENOMIC DNA]</scope>
    <source>
        <strain evidence="8">CBS 100218</strain>
    </source>
</reference>
<feature type="domain" description="Ubiquitin-like protease family profile" evidence="6">
    <location>
        <begin position="158"/>
        <end position="411"/>
    </location>
</feature>
<name>R7Z305_CONA1</name>
<keyword evidence="2" id="KW-0645">Protease</keyword>
<dbReference type="Proteomes" id="UP000016924">
    <property type="component" value="Unassembled WGS sequence"/>
</dbReference>
<evidence type="ECO:0000313" key="8">
    <source>
        <dbReference type="Proteomes" id="UP000016924"/>
    </source>
</evidence>
<dbReference type="GO" id="GO:0006508">
    <property type="term" value="P:proteolysis"/>
    <property type="evidence" value="ECO:0007669"/>
    <property type="project" value="UniProtKB-KW"/>
</dbReference>
<dbReference type="AlphaFoldDB" id="R7Z305"/>
<dbReference type="STRING" id="1168221.R7Z305"/>
<dbReference type="PANTHER" id="PTHR12606">
    <property type="entry name" value="SENTRIN/SUMO-SPECIFIC PROTEASE"/>
    <property type="match status" value="1"/>
</dbReference>
<dbReference type="InterPro" id="IPR003653">
    <property type="entry name" value="Peptidase_C48_C"/>
</dbReference>
<keyword evidence="3" id="KW-0378">Hydrolase</keyword>
<dbReference type="Gene3D" id="3.40.395.10">
    <property type="entry name" value="Adenoviral Proteinase, Chain A"/>
    <property type="match status" value="1"/>
</dbReference>
<keyword evidence="4" id="KW-0788">Thiol protease</keyword>